<protein>
    <submittedName>
        <fullName evidence="1">1034_t:CDS:1</fullName>
    </submittedName>
</protein>
<sequence>MTSIVENMPLKSDFENYYYFALNLSSIVPEPCPTITLARFSLRIPEIEYLGRVGHLNDVVQVRVKKNNDIDLTRLQEALVMVNGVESVELQVPKMRIKNSL</sequence>
<proteinExistence type="predicted"/>
<reference evidence="1" key="1">
    <citation type="submission" date="2021-06" db="EMBL/GenBank/DDBJ databases">
        <authorList>
            <person name="Kallberg Y."/>
            <person name="Tangrot J."/>
            <person name="Rosling A."/>
        </authorList>
    </citation>
    <scope>NUCLEOTIDE SEQUENCE</scope>
    <source>
        <strain evidence="1">87-6 pot B 2015</strain>
    </source>
</reference>
<evidence type="ECO:0000313" key="1">
    <source>
        <dbReference type="EMBL" id="CAG8472299.1"/>
    </source>
</evidence>
<comment type="caution">
    <text evidence="1">The sequence shown here is derived from an EMBL/GenBank/DDBJ whole genome shotgun (WGS) entry which is preliminary data.</text>
</comment>
<keyword evidence="2" id="KW-1185">Reference proteome</keyword>
<dbReference type="AlphaFoldDB" id="A0A9N8W686"/>
<accession>A0A9N8W686</accession>
<organism evidence="1 2">
    <name type="scientific">Funneliformis mosseae</name>
    <name type="common">Endomycorrhizal fungus</name>
    <name type="synonym">Glomus mosseae</name>
    <dbReference type="NCBI Taxonomy" id="27381"/>
    <lineage>
        <taxon>Eukaryota</taxon>
        <taxon>Fungi</taxon>
        <taxon>Fungi incertae sedis</taxon>
        <taxon>Mucoromycota</taxon>
        <taxon>Glomeromycotina</taxon>
        <taxon>Glomeromycetes</taxon>
        <taxon>Glomerales</taxon>
        <taxon>Glomeraceae</taxon>
        <taxon>Funneliformis</taxon>
    </lineage>
</organism>
<dbReference type="EMBL" id="CAJVPP010000345">
    <property type="protein sequence ID" value="CAG8472299.1"/>
    <property type="molecule type" value="Genomic_DNA"/>
</dbReference>
<gene>
    <name evidence="1" type="ORF">FMOSSE_LOCUS2576</name>
</gene>
<dbReference type="Proteomes" id="UP000789375">
    <property type="component" value="Unassembled WGS sequence"/>
</dbReference>
<evidence type="ECO:0000313" key="2">
    <source>
        <dbReference type="Proteomes" id="UP000789375"/>
    </source>
</evidence>
<name>A0A9N8W686_FUNMO</name>